<evidence type="ECO:0000256" key="1">
    <source>
        <dbReference type="SAM" id="Phobius"/>
    </source>
</evidence>
<gene>
    <name evidence="2" type="ORF">ABT384_24435</name>
</gene>
<accession>A0ABV1XW06</accession>
<keyword evidence="1" id="KW-1133">Transmembrane helix</keyword>
<proteinExistence type="predicted"/>
<keyword evidence="1" id="KW-0472">Membrane</keyword>
<dbReference type="Pfam" id="PF09579">
    <property type="entry name" value="Spore_YtfJ"/>
    <property type="match status" value="1"/>
</dbReference>
<keyword evidence="1" id="KW-0812">Transmembrane</keyword>
<dbReference type="PANTHER" id="PTHR39162:SF1">
    <property type="entry name" value="SPORULATION PROTEIN YTFJ"/>
    <property type="match status" value="1"/>
</dbReference>
<evidence type="ECO:0000313" key="2">
    <source>
        <dbReference type="EMBL" id="MER7375787.1"/>
    </source>
</evidence>
<name>A0ABV1XW06_9ACTN</name>
<sequence>MPVSPPDTDIAAANASVTLVERLAEKLGGRASVTAVYGEPVTADGITVIPVAKVGFGFGGGAGRTAEGVKVGDGGGGGGGVEAKPVGYIEIKDGVTAYRPIRTGWGTWGQIGLPLAALVLGIALPKAVQALRRRR</sequence>
<dbReference type="Proteomes" id="UP001486207">
    <property type="component" value="Unassembled WGS sequence"/>
</dbReference>
<dbReference type="RefSeq" id="WP_229911604.1">
    <property type="nucleotide sequence ID" value="NZ_BNBM01000001.1"/>
</dbReference>
<keyword evidence="3" id="KW-1185">Reference proteome</keyword>
<dbReference type="InterPro" id="IPR014229">
    <property type="entry name" value="Spore_YtfJ"/>
</dbReference>
<evidence type="ECO:0000313" key="3">
    <source>
        <dbReference type="Proteomes" id="UP001486207"/>
    </source>
</evidence>
<comment type="caution">
    <text evidence="2">The sequence shown here is derived from an EMBL/GenBank/DDBJ whole genome shotgun (WGS) entry which is preliminary data.</text>
</comment>
<reference evidence="2 3" key="1">
    <citation type="submission" date="2024-06" db="EMBL/GenBank/DDBJ databases">
        <title>The Natural Products Discovery Center: Release of the First 8490 Sequenced Strains for Exploring Actinobacteria Biosynthetic Diversity.</title>
        <authorList>
            <person name="Kalkreuter E."/>
            <person name="Kautsar S.A."/>
            <person name="Yang D."/>
            <person name="Bader C.D."/>
            <person name="Teijaro C.N."/>
            <person name="Fluegel L."/>
            <person name="Davis C.M."/>
            <person name="Simpson J.R."/>
            <person name="Lauterbach L."/>
            <person name="Steele A.D."/>
            <person name="Gui C."/>
            <person name="Meng S."/>
            <person name="Li G."/>
            <person name="Viehrig K."/>
            <person name="Ye F."/>
            <person name="Su P."/>
            <person name="Kiefer A.F."/>
            <person name="Nichols A."/>
            <person name="Cepeda A.J."/>
            <person name="Yan W."/>
            <person name="Fan B."/>
            <person name="Jiang Y."/>
            <person name="Adhikari A."/>
            <person name="Zheng C.-J."/>
            <person name="Schuster L."/>
            <person name="Cowan T.M."/>
            <person name="Smanski M.J."/>
            <person name="Chevrette M.G."/>
            <person name="De Carvalho L.P.S."/>
            <person name="Shen B."/>
        </authorList>
    </citation>
    <scope>NUCLEOTIDE SEQUENCE [LARGE SCALE GENOMIC DNA]</scope>
    <source>
        <strain evidence="2 3">NPDC000155</strain>
    </source>
</reference>
<organism evidence="2 3">
    <name type="scientific">Streptomyces lanatus</name>
    <dbReference type="NCBI Taxonomy" id="66900"/>
    <lineage>
        <taxon>Bacteria</taxon>
        <taxon>Bacillati</taxon>
        <taxon>Actinomycetota</taxon>
        <taxon>Actinomycetes</taxon>
        <taxon>Kitasatosporales</taxon>
        <taxon>Streptomycetaceae</taxon>
        <taxon>Streptomyces</taxon>
    </lineage>
</organism>
<dbReference type="PANTHER" id="PTHR39162">
    <property type="entry name" value="GLL3345 PROTEIN"/>
    <property type="match status" value="1"/>
</dbReference>
<dbReference type="EMBL" id="JBEPFB010000011">
    <property type="protein sequence ID" value="MER7375787.1"/>
    <property type="molecule type" value="Genomic_DNA"/>
</dbReference>
<protein>
    <submittedName>
        <fullName evidence="2">Spore germination protein GerW family protein</fullName>
    </submittedName>
</protein>
<feature type="transmembrane region" description="Helical" evidence="1">
    <location>
        <begin position="108"/>
        <end position="128"/>
    </location>
</feature>